<evidence type="ECO:0000313" key="2">
    <source>
        <dbReference type="Proteomes" id="UP000238775"/>
    </source>
</evidence>
<protein>
    <submittedName>
        <fullName evidence="1">2-dehydropantoate 2-reductase</fullName>
    </submittedName>
</protein>
<name>A0A7Z1SAX0_STAAU</name>
<reference evidence="1 2" key="1">
    <citation type="submission" date="2017-11" db="EMBL/GenBank/DDBJ databases">
        <authorList>
            <person name="Founou R.C."/>
            <person name="Founou L."/>
            <person name="Allam M."/>
            <person name="Ismail A."/>
            <person name="Essack S.Y."/>
        </authorList>
    </citation>
    <scope>NUCLEOTIDE SEQUENCE [LARGE SCALE GENOMIC DNA]</scope>
    <source>
        <strain evidence="1 2">G703N2B1</strain>
    </source>
</reference>
<dbReference type="InterPro" id="IPR036291">
    <property type="entry name" value="NAD(P)-bd_dom_sf"/>
</dbReference>
<sequence length="38" mass="4099">MNRKKKGKNKVMTIAIIGPGAVGTTLAFELKKVLPDTE</sequence>
<evidence type="ECO:0000313" key="1">
    <source>
        <dbReference type="EMBL" id="PPJ68231.1"/>
    </source>
</evidence>
<dbReference type="SUPFAM" id="SSF51735">
    <property type="entry name" value="NAD(P)-binding Rossmann-fold domains"/>
    <property type="match status" value="1"/>
</dbReference>
<proteinExistence type="predicted"/>
<dbReference type="AlphaFoldDB" id="A0A7Z1SAX0"/>
<organism evidence="1 2">
    <name type="scientific">Staphylococcus aureus</name>
    <dbReference type="NCBI Taxonomy" id="1280"/>
    <lineage>
        <taxon>Bacteria</taxon>
        <taxon>Bacillati</taxon>
        <taxon>Bacillota</taxon>
        <taxon>Bacilli</taxon>
        <taxon>Bacillales</taxon>
        <taxon>Staphylococcaceae</taxon>
        <taxon>Staphylococcus</taxon>
    </lineage>
</organism>
<dbReference type="EMBL" id="PGWZ01000755">
    <property type="protein sequence ID" value="PPJ68231.1"/>
    <property type="molecule type" value="Genomic_DNA"/>
</dbReference>
<comment type="caution">
    <text evidence="1">The sequence shown here is derived from an EMBL/GenBank/DDBJ whole genome shotgun (WGS) entry which is preliminary data.</text>
</comment>
<feature type="non-terminal residue" evidence="1">
    <location>
        <position position="38"/>
    </location>
</feature>
<dbReference type="Gene3D" id="3.40.50.720">
    <property type="entry name" value="NAD(P)-binding Rossmann-like Domain"/>
    <property type="match status" value="1"/>
</dbReference>
<accession>A0A7Z1SAX0</accession>
<gene>
    <name evidence="1" type="ORF">CV021_18360</name>
</gene>
<dbReference type="Proteomes" id="UP000238775">
    <property type="component" value="Unassembled WGS sequence"/>
</dbReference>